<gene>
    <name evidence="1" type="ORF">MPNT_40136</name>
</gene>
<dbReference type="Proteomes" id="UP000663859">
    <property type="component" value="Unassembled WGS sequence"/>
</dbReference>
<evidence type="ECO:0000313" key="1">
    <source>
        <dbReference type="EMBL" id="CAF0701098.1"/>
    </source>
</evidence>
<sequence>MADRSPIMSFGATGDDSEMAQEVITDGGEAFFKLLRMVFVWDRRLVSLANLRALGHQERGDFGWAYDCKGVRKSWRISARVDDRTSQVSSPEGKERVLDVEGILPGQRIFGVERAPAPGL</sequence>
<evidence type="ECO:0000313" key="2">
    <source>
        <dbReference type="Proteomes" id="UP000663859"/>
    </source>
</evidence>
<reference evidence="1" key="1">
    <citation type="submission" date="2021-02" db="EMBL/GenBank/DDBJ databases">
        <authorList>
            <person name="Cremers G."/>
            <person name="Picone N."/>
        </authorList>
    </citation>
    <scope>NUCLEOTIDE SEQUENCE</scope>
    <source>
        <strain evidence="1">PQ17</strain>
    </source>
</reference>
<dbReference type="RefSeq" id="WP_174582236.1">
    <property type="nucleotide sequence ID" value="NZ_CAJNOB010000034.1"/>
</dbReference>
<proteinExistence type="predicted"/>
<dbReference type="EMBL" id="CAJNOB010000034">
    <property type="protein sequence ID" value="CAF0701098.1"/>
    <property type="molecule type" value="Genomic_DNA"/>
</dbReference>
<comment type="caution">
    <text evidence="1">The sequence shown here is derived from an EMBL/GenBank/DDBJ whole genome shotgun (WGS) entry which is preliminary data.</text>
</comment>
<organism evidence="1 2">
    <name type="scientific">Candidatus Methylacidithermus pantelleriae</name>
    <dbReference type="NCBI Taxonomy" id="2744239"/>
    <lineage>
        <taxon>Bacteria</taxon>
        <taxon>Pseudomonadati</taxon>
        <taxon>Verrucomicrobiota</taxon>
        <taxon>Methylacidiphilae</taxon>
        <taxon>Methylacidiphilales</taxon>
        <taxon>Methylacidiphilaceae</taxon>
        <taxon>Candidatus Methylacidithermus</taxon>
    </lineage>
</organism>
<protein>
    <submittedName>
        <fullName evidence="1">Uncharacterized protein</fullName>
    </submittedName>
</protein>
<name>A0A8J2BUD9_9BACT</name>
<accession>A0A8J2BUD9</accession>
<dbReference type="AlphaFoldDB" id="A0A8J2BUD9"/>
<keyword evidence="2" id="KW-1185">Reference proteome</keyword>